<feature type="signal peptide" evidence="1">
    <location>
        <begin position="1"/>
        <end position="19"/>
    </location>
</feature>
<reference evidence="2 3" key="1">
    <citation type="submission" date="2017-10" db="EMBL/GenBank/DDBJ databases">
        <title>Nyctiphanis sp. nov., isolated from the stomach of the euphausiid Nyctiphanes simplex (Hansen, 1911) in the Gulf of California.</title>
        <authorList>
            <person name="Gomez-Gil B."/>
            <person name="Aguilar-Mendez M."/>
            <person name="Lopez-Cortes A."/>
            <person name="Gomez-Gutierrez J."/>
            <person name="Roque A."/>
            <person name="Lang E."/>
            <person name="Gonzalez-Castillo A."/>
        </authorList>
    </citation>
    <scope>NUCLEOTIDE SEQUENCE [LARGE SCALE GENOMIC DNA]</scope>
    <source>
        <strain evidence="2 3">CAIM 600</strain>
    </source>
</reference>
<dbReference type="EMBL" id="PEIB01000003">
    <property type="protein sequence ID" value="RXJ74361.1"/>
    <property type="molecule type" value="Genomic_DNA"/>
</dbReference>
<protein>
    <recommendedName>
        <fullName evidence="4">ABC transporter substrate-binding protein</fullName>
    </recommendedName>
</protein>
<organism evidence="2 3">
    <name type="scientific">Veronia nyctiphanis</name>
    <dbReference type="NCBI Taxonomy" id="1278244"/>
    <lineage>
        <taxon>Bacteria</taxon>
        <taxon>Pseudomonadati</taxon>
        <taxon>Pseudomonadota</taxon>
        <taxon>Gammaproteobacteria</taxon>
        <taxon>Vibrionales</taxon>
        <taxon>Vibrionaceae</taxon>
        <taxon>Veronia</taxon>
    </lineage>
</organism>
<dbReference type="CDD" id="cd06325">
    <property type="entry name" value="PBP1_ABC_unchar_transporter"/>
    <property type="match status" value="1"/>
</dbReference>
<dbReference type="Gene3D" id="3.40.50.2300">
    <property type="match status" value="2"/>
</dbReference>
<evidence type="ECO:0000256" key="1">
    <source>
        <dbReference type="SAM" id="SignalP"/>
    </source>
</evidence>
<name>A0A4Q0YZ21_9GAMM</name>
<proteinExistence type="predicted"/>
<gene>
    <name evidence="2" type="ORF">CS022_04770</name>
</gene>
<dbReference type="PANTHER" id="PTHR35271">
    <property type="entry name" value="ABC TRANSPORTER, SUBSTRATE-BINDING LIPOPROTEIN-RELATED"/>
    <property type="match status" value="1"/>
</dbReference>
<comment type="caution">
    <text evidence="2">The sequence shown here is derived from an EMBL/GenBank/DDBJ whole genome shotgun (WGS) entry which is preliminary data.</text>
</comment>
<accession>A0A4Q0YZ21</accession>
<dbReference type="Pfam" id="PF04392">
    <property type="entry name" value="ABC_sub_bind"/>
    <property type="match status" value="1"/>
</dbReference>
<dbReference type="OrthoDB" id="5868555at2"/>
<dbReference type="AlphaFoldDB" id="A0A4Q0YZ21"/>
<dbReference type="InterPro" id="IPR007487">
    <property type="entry name" value="ABC_transpt-TYRBP-like"/>
</dbReference>
<evidence type="ECO:0000313" key="2">
    <source>
        <dbReference type="EMBL" id="RXJ74361.1"/>
    </source>
</evidence>
<sequence length="326" mass="35616">MKHWSSVWLLACYSTAAQAKFKIGIAAWTGYPENVGGFKQGLSDSGLVDGENLEVVIRASGGDANTQNEIARDFSSFDLVYSLTTVGTQIVKDVVPENLPVVFSIVTYPADVGLIESMAFSSNNLLGTSNFVPLEKYVEIVQNILPHTKRIAIFHRKDEVNSTIQAFNMKRLFDAVGIEVIDLTPTTIDEMKEMASEVSNSVDVFMTTTDTLCQSGGEDAIIPISISSNTPILSSNLAGIKKGYAFGPVANFYNLGYEAGKMASKILQTSVRPSHLESSYQEIPDYFVNRNTMKKMGFDINETQQHSLSIQFNSSTESGSGNVTRI</sequence>
<evidence type="ECO:0008006" key="4">
    <source>
        <dbReference type="Google" id="ProtNLM"/>
    </source>
</evidence>
<keyword evidence="3" id="KW-1185">Reference proteome</keyword>
<keyword evidence="1" id="KW-0732">Signal</keyword>
<feature type="chain" id="PRO_5020390177" description="ABC transporter substrate-binding protein" evidence="1">
    <location>
        <begin position="20"/>
        <end position="326"/>
    </location>
</feature>
<dbReference type="Proteomes" id="UP000290287">
    <property type="component" value="Unassembled WGS sequence"/>
</dbReference>
<dbReference type="RefSeq" id="WP_129121325.1">
    <property type="nucleotide sequence ID" value="NZ_PEIB01000003.1"/>
</dbReference>
<dbReference type="PANTHER" id="PTHR35271:SF1">
    <property type="entry name" value="ABC TRANSPORTER, SUBSTRATE-BINDING LIPOPROTEIN"/>
    <property type="match status" value="1"/>
</dbReference>
<evidence type="ECO:0000313" key="3">
    <source>
        <dbReference type="Proteomes" id="UP000290287"/>
    </source>
</evidence>